<evidence type="ECO:0000313" key="2">
    <source>
        <dbReference type="EMBL" id="KAJ5600726.1"/>
    </source>
</evidence>
<name>A0AAD6E4T0_9EURO</name>
<comment type="caution">
    <text evidence="2">The sequence shown here is derived from an EMBL/GenBank/DDBJ whole genome shotgun (WGS) entry which is preliminary data.</text>
</comment>
<sequence>MSSESQFETPPLPEATKASMTNDTTSGTHLRCFEISQDSQNTNLSSNQSDIIIFQLCVHPSHALQNTNETALYGREFNDTSLAMQGLYGGLSNIPIPEINNPMNAMHWFASQAEHYRRTVDSTLPNNAGTENGFRPLESVLPNDTSLALFAIEPQTELNMIHPSFNDTSLTMSVFAPELLYYDERGFGTNCSQSVT</sequence>
<dbReference type="Proteomes" id="UP001216150">
    <property type="component" value="Unassembled WGS sequence"/>
</dbReference>
<feature type="region of interest" description="Disordered" evidence="1">
    <location>
        <begin position="1"/>
        <end position="24"/>
    </location>
</feature>
<protein>
    <submittedName>
        <fullName evidence="2">Uncharacterized protein</fullName>
    </submittedName>
</protein>
<keyword evidence="3" id="KW-1185">Reference proteome</keyword>
<gene>
    <name evidence="2" type="ORF">N7450_001793</name>
</gene>
<proteinExistence type="predicted"/>
<dbReference type="AlphaFoldDB" id="A0AAD6E4T0"/>
<evidence type="ECO:0000313" key="3">
    <source>
        <dbReference type="Proteomes" id="UP001216150"/>
    </source>
</evidence>
<evidence type="ECO:0000256" key="1">
    <source>
        <dbReference type="SAM" id="MobiDB-lite"/>
    </source>
</evidence>
<dbReference type="EMBL" id="JAQJAC010000001">
    <property type="protein sequence ID" value="KAJ5600726.1"/>
    <property type="molecule type" value="Genomic_DNA"/>
</dbReference>
<organism evidence="2 3">
    <name type="scientific">Penicillium hetheringtonii</name>
    <dbReference type="NCBI Taxonomy" id="911720"/>
    <lineage>
        <taxon>Eukaryota</taxon>
        <taxon>Fungi</taxon>
        <taxon>Dikarya</taxon>
        <taxon>Ascomycota</taxon>
        <taxon>Pezizomycotina</taxon>
        <taxon>Eurotiomycetes</taxon>
        <taxon>Eurotiomycetidae</taxon>
        <taxon>Eurotiales</taxon>
        <taxon>Aspergillaceae</taxon>
        <taxon>Penicillium</taxon>
    </lineage>
</organism>
<reference evidence="2 3" key="1">
    <citation type="journal article" date="2023" name="IMA Fungus">
        <title>Comparative genomic study of the Penicillium genus elucidates a diverse pangenome and 15 lateral gene transfer events.</title>
        <authorList>
            <person name="Petersen C."/>
            <person name="Sorensen T."/>
            <person name="Nielsen M.R."/>
            <person name="Sondergaard T.E."/>
            <person name="Sorensen J.L."/>
            <person name="Fitzpatrick D.A."/>
            <person name="Frisvad J.C."/>
            <person name="Nielsen K.L."/>
        </authorList>
    </citation>
    <scope>NUCLEOTIDE SEQUENCE [LARGE SCALE GENOMIC DNA]</scope>
    <source>
        <strain evidence="2 3">IBT 29057</strain>
    </source>
</reference>
<accession>A0AAD6E4T0</accession>